<dbReference type="EMBL" id="QYCN01000015">
    <property type="protein sequence ID" value="RIY09766.1"/>
    <property type="molecule type" value="Genomic_DNA"/>
</dbReference>
<proteinExistence type="predicted"/>
<reference evidence="1 2" key="1">
    <citation type="submission" date="2019-01" db="EMBL/GenBank/DDBJ databases">
        <title>Hymenobacter humicola sp. nov., isolated from soils in Antarctica.</title>
        <authorList>
            <person name="Sedlacek I."/>
            <person name="Holochova P."/>
            <person name="Kralova S."/>
            <person name="Pantucek R."/>
            <person name="Stankova E."/>
            <person name="Vrbovska V."/>
            <person name="Kristofova L."/>
            <person name="Svec P."/>
            <person name="Busse H.-J."/>
        </authorList>
    </citation>
    <scope>NUCLEOTIDE SEQUENCE [LARGE SCALE GENOMIC DNA]</scope>
    <source>
        <strain evidence="1 2">CCM 8852</strain>
    </source>
</reference>
<dbReference type="RefSeq" id="WP_119655910.1">
    <property type="nucleotide sequence ID" value="NZ_JBHUOI010000010.1"/>
</dbReference>
<dbReference type="Proteomes" id="UP000284250">
    <property type="component" value="Unassembled WGS sequence"/>
</dbReference>
<protein>
    <submittedName>
        <fullName evidence="1">Metal-dependent hydrolase</fullName>
    </submittedName>
</protein>
<organism evidence="1 2">
    <name type="scientific">Hymenobacter rubripertinctus</name>
    <dbReference type="NCBI Taxonomy" id="2029981"/>
    <lineage>
        <taxon>Bacteria</taxon>
        <taxon>Pseudomonadati</taxon>
        <taxon>Bacteroidota</taxon>
        <taxon>Cytophagia</taxon>
        <taxon>Cytophagales</taxon>
        <taxon>Hymenobacteraceae</taxon>
        <taxon>Hymenobacter</taxon>
    </lineage>
</organism>
<evidence type="ECO:0000313" key="2">
    <source>
        <dbReference type="Proteomes" id="UP000284250"/>
    </source>
</evidence>
<dbReference type="AlphaFoldDB" id="A0A418QX63"/>
<dbReference type="OrthoDB" id="9794683at2"/>
<dbReference type="PANTHER" id="PTHR35531">
    <property type="entry name" value="INNER MEMBRANE PROTEIN YBCI-RELATED"/>
    <property type="match status" value="1"/>
</dbReference>
<name>A0A418QX63_9BACT</name>
<dbReference type="Pfam" id="PF04307">
    <property type="entry name" value="YdjM"/>
    <property type="match status" value="1"/>
</dbReference>
<dbReference type="GO" id="GO:0016787">
    <property type="term" value="F:hydrolase activity"/>
    <property type="evidence" value="ECO:0007669"/>
    <property type="project" value="UniProtKB-KW"/>
</dbReference>
<keyword evidence="1" id="KW-0378">Hydrolase</keyword>
<sequence length="179" mass="19283">MASIIGHCALGFTLGKLLLPEPRYWPYWLLAAAAAFLPDADVIGFKFHVAYGSLWGHRGLSHSLLAAAVVATAAVLVVRGRAGAPAPGRLWALVFLATVSHGLLDALTNGGLGVAFFSPFDAERYFFAFRPLAVSPIGVKNFVGEWAARVVRSEARWILLPCGLLLLGQWARRRAFGRA</sequence>
<accession>A0A418QX63</accession>
<evidence type="ECO:0000313" key="1">
    <source>
        <dbReference type="EMBL" id="RIY09766.1"/>
    </source>
</evidence>
<comment type="caution">
    <text evidence="1">The sequence shown here is derived from an EMBL/GenBank/DDBJ whole genome shotgun (WGS) entry which is preliminary data.</text>
</comment>
<dbReference type="PANTHER" id="PTHR35531:SF1">
    <property type="entry name" value="INNER MEMBRANE PROTEIN YBCI-RELATED"/>
    <property type="match status" value="1"/>
</dbReference>
<keyword evidence="2" id="KW-1185">Reference proteome</keyword>
<gene>
    <name evidence="1" type="ORF">D0T11_11345</name>
</gene>
<dbReference type="InterPro" id="IPR007404">
    <property type="entry name" value="YdjM-like"/>
</dbReference>